<dbReference type="PROSITE" id="PS51257">
    <property type="entry name" value="PROKAR_LIPOPROTEIN"/>
    <property type="match status" value="1"/>
</dbReference>
<accession>A0ABW0EP31</accession>
<name>A0ABW0EP31_9PSEU</name>
<comment type="caution">
    <text evidence="2">The sequence shown here is derived from an EMBL/GenBank/DDBJ whole genome shotgun (WGS) entry which is preliminary data.</text>
</comment>
<evidence type="ECO:0008006" key="4">
    <source>
        <dbReference type="Google" id="ProtNLM"/>
    </source>
</evidence>
<dbReference type="EMBL" id="JBHSKF010000005">
    <property type="protein sequence ID" value="MFC5288088.1"/>
    <property type="molecule type" value="Genomic_DNA"/>
</dbReference>
<protein>
    <recommendedName>
        <fullName evidence="4">Lipoprotein</fullName>
    </recommendedName>
</protein>
<dbReference type="Proteomes" id="UP001596157">
    <property type="component" value="Unassembled WGS sequence"/>
</dbReference>
<evidence type="ECO:0000313" key="3">
    <source>
        <dbReference type="Proteomes" id="UP001596157"/>
    </source>
</evidence>
<evidence type="ECO:0000313" key="2">
    <source>
        <dbReference type="EMBL" id="MFC5288088.1"/>
    </source>
</evidence>
<feature type="chain" id="PRO_5045259828" description="Lipoprotein" evidence="1">
    <location>
        <begin position="24"/>
        <end position="189"/>
    </location>
</feature>
<dbReference type="RefSeq" id="WP_378247685.1">
    <property type="nucleotide sequence ID" value="NZ_JBHSKF010000005.1"/>
</dbReference>
<reference evidence="3" key="1">
    <citation type="journal article" date="2019" name="Int. J. Syst. Evol. Microbiol.">
        <title>The Global Catalogue of Microorganisms (GCM) 10K type strain sequencing project: providing services to taxonomists for standard genome sequencing and annotation.</title>
        <authorList>
            <consortium name="The Broad Institute Genomics Platform"/>
            <consortium name="The Broad Institute Genome Sequencing Center for Infectious Disease"/>
            <person name="Wu L."/>
            <person name="Ma J."/>
        </authorList>
    </citation>
    <scope>NUCLEOTIDE SEQUENCE [LARGE SCALE GENOMIC DNA]</scope>
    <source>
        <strain evidence="3">CCUG 59778</strain>
    </source>
</reference>
<feature type="signal peptide" evidence="1">
    <location>
        <begin position="1"/>
        <end position="23"/>
    </location>
</feature>
<keyword evidence="3" id="KW-1185">Reference proteome</keyword>
<gene>
    <name evidence="2" type="ORF">ACFPM7_13595</name>
</gene>
<organism evidence="2 3">
    <name type="scientific">Actinokineospora guangxiensis</name>
    <dbReference type="NCBI Taxonomy" id="1490288"/>
    <lineage>
        <taxon>Bacteria</taxon>
        <taxon>Bacillati</taxon>
        <taxon>Actinomycetota</taxon>
        <taxon>Actinomycetes</taxon>
        <taxon>Pseudonocardiales</taxon>
        <taxon>Pseudonocardiaceae</taxon>
        <taxon>Actinokineospora</taxon>
    </lineage>
</organism>
<evidence type="ECO:0000256" key="1">
    <source>
        <dbReference type="SAM" id="SignalP"/>
    </source>
</evidence>
<proteinExistence type="predicted"/>
<keyword evidence="1" id="KW-0732">Signal</keyword>
<sequence length="189" mass="20194">MKRLVTTLAAVLTLGACSSGGHHDDPMLIPSGSTGTAALGQPMTDTDLDRVVSWVQKATDECDDASPASEEQLAEYLGPQRFEWYSGYVAQWATCKVAPYDKIGLVVFEPDAQKAFQESWITALRSGEERSNPDWAFGNGFAVTAGALGVEELGLRYLMCEEGEIPGAEVVASDVEGCVFAAFDHHGGT</sequence>